<feature type="domain" description="Complex 1 LYR protein" evidence="1">
    <location>
        <begin position="22"/>
        <end position="77"/>
    </location>
</feature>
<dbReference type="EMBL" id="MCGE01000006">
    <property type="protein sequence ID" value="ORZ20607.1"/>
    <property type="molecule type" value="Genomic_DNA"/>
</dbReference>
<gene>
    <name evidence="2" type="ORF">BCR42DRAFT_409140</name>
</gene>
<dbReference type="AlphaFoldDB" id="A0A1X2IQS7"/>
<name>A0A1X2IQS7_9FUNG</name>
<protein>
    <recommendedName>
        <fullName evidence="1">Complex 1 LYR protein domain-containing protein</fullName>
    </recommendedName>
</protein>
<keyword evidence="3" id="KW-1185">Reference proteome</keyword>
<dbReference type="Proteomes" id="UP000193560">
    <property type="component" value="Unassembled WGS sequence"/>
</dbReference>
<evidence type="ECO:0000313" key="3">
    <source>
        <dbReference type="Proteomes" id="UP000193560"/>
    </source>
</evidence>
<organism evidence="2 3">
    <name type="scientific">Absidia repens</name>
    <dbReference type="NCBI Taxonomy" id="90262"/>
    <lineage>
        <taxon>Eukaryota</taxon>
        <taxon>Fungi</taxon>
        <taxon>Fungi incertae sedis</taxon>
        <taxon>Mucoromycota</taxon>
        <taxon>Mucoromycotina</taxon>
        <taxon>Mucoromycetes</taxon>
        <taxon>Mucorales</taxon>
        <taxon>Cunninghamellaceae</taxon>
        <taxon>Absidia</taxon>
    </lineage>
</organism>
<dbReference type="InterPro" id="IPR008011">
    <property type="entry name" value="Complex1_LYR_dom"/>
</dbReference>
<dbReference type="OrthoDB" id="2571149at2759"/>
<comment type="caution">
    <text evidence="2">The sequence shown here is derived from an EMBL/GenBank/DDBJ whole genome shotgun (WGS) entry which is preliminary data.</text>
</comment>
<accession>A0A1X2IQS7</accession>
<evidence type="ECO:0000313" key="2">
    <source>
        <dbReference type="EMBL" id="ORZ20607.1"/>
    </source>
</evidence>
<sequence length="292" mass="34289">MSWTLPFNARNRQLYLQTRSVTLSLYRSLLKTARQFTAPHEHWFLNHMIRERFRFHQCETSRKKALHLLSEGDEALRQMKLALEGNLAMKNYIDQLASAKIGPLAHAIKKLRRIPDLLQRSIAATDIRSQASRHRHTRRSDRMVLPSHLIEEARLPMSRVPSSRRLYKAATALLAQQKKEQRQKRRKQIVWKPYQVKRVTYASSGFMFVERRGFRQPTRTGMMMKNRTKTQQKRLDESNRLMAQTDDLISESLFLKRLGVTDDTKEYLKPIYDSLKQISSYPRASPPAPTTD</sequence>
<proteinExistence type="predicted"/>
<reference evidence="2 3" key="1">
    <citation type="submission" date="2016-07" db="EMBL/GenBank/DDBJ databases">
        <title>Pervasive Adenine N6-methylation of Active Genes in Fungi.</title>
        <authorList>
            <consortium name="DOE Joint Genome Institute"/>
            <person name="Mondo S.J."/>
            <person name="Dannebaum R.O."/>
            <person name="Kuo R.C."/>
            <person name="Labutti K."/>
            <person name="Haridas S."/>
            <person name="Kuo A."/>
            <person name="Salamov A."/>
            <person name="Ahrendt S.R."/>
            <person name="Lipzen A."/>
            <person name="Sullivan W."/>
            <person name="Andreopoulos W.B."/>
            <person name="Clum A."/>
            <person name="Lindquist E."/>
            <person name="Daum C."/>
            <person name="Ramamoorthy G.K."/>
            <person name="Gryganskyi A."/>
            <person name="Culley D."/>
            <person name="Magnuson J.K."/>
            <person name="James T.Y."/>
            <person name="O'Malley M.A."/>
            <person name="Stajich J.E."/>
            <person name="Spatafora J.W."/>
            <person name="Visel A."/>
            <person name="Grigoriev I.V."/>
        </authorList>
    </citation>
    <scope>NUCLEOTIDE SEQUENCE [LARGE SCALE GENOMIC DNA]</scope>
    <source>
        <strain evidence="2 3">NRRL 1336</strain>
    </source>
</reference>
<dbReference type="InterPro" id="IPR046896">
    <property type="entry name" value="Cup1-like_N"/>
</dbReference>
<dbReference type="Pfam" id="PF05347">
    <property type="entry name" value="Complex1_LYR"/>
    <property type="match status" value="1"/>
</dbReference>
<dbReference type="CDD" id="cd20273">
    <property type="entry name" value="Complex1_LYR_unchar"/>
    <property type="match status" value="1"/>
</dbReference>
<evidence type="ECO:0000259" key="1">
    <source>
        <dbReference type="Pfam" id="PF05347"/>
    </source>
</evidence>